<evidence type="ECO:0000256" key="8">
    <source>
        <dbReference type="SAM" id="Phobius"/>
    </source>
</evidence>
<dbReference type="GeneID" id="25259269"/>
<dbReference type="HOGENOM" id="CLU_2062051_0_0_1"/>
<reference evidence="10 11" key="1">
    <citation type="submission" date="2014-04" db="EMBL/GenBank/DDBJ databases">
        <title>A new species of microsporidia sheds light on the evolution of extreme parasitism.</title>
        <authorList>
            <person name="Haag K.L."/>
            <person name="James T.Y."/>
            <person name="Larsson R."/>
            <person name="Schaer T.M."/>
            <person name="Refardt D."/>
            <person name="Pombert J.-F."/>
            <person name="Ebert D."/>
        </authorList>
    </citation>
    <scope>NUCLEOTIDE SEQUENCE [LARGE SCALE GENOMIC DNA]</scope>
    <source>
        <strain evidence="10 11">UGP3</strain>
        <tissue evidence="10">Spores</tissue>
    </source>
</reference>
<evidence type="ECO:0000259" key="9">
    <source>
        <dbReference type="PROSITE" id="PS50255"/>
    </source>
</evidence>
<keyword evidence="3 8" id="KW-0812">Transmembrane</keyword>
<dbReference type="InterPro" id="IPR001199">
    <property type="entry name" value="Cyt_B5-like_heme/steroid-bd"/>
</dbReference>
<feature type="domain" description="Cytochrome b5 heme-binding" evidence="9">
    <location>
        <begin position="10"/>
        <end position="86"/>
    </location>
</feature>
<comment type="subcellular location">
    <subcellularLocation>
        <location evidence="1">Membrane</location>
    </subcellularLocation>
</comment>
<dbReference type="SUPFAM" id="SSF55856">
    <property type="entry name" value="Cytochrome b5-like heme/steroid binding domain"/>
    <property type="match status" value="1"/>
</dbReference>
<evidence type="ECO:0000256" key="6">
    <source>
        <dbReference type="ARBA" id="ARBA00023136"/>
    </source>
</evidence>
<dbReference type="InterPro" id="IPR036400">
    <property type="entry name" value="Cyt_B5-like_heme/steroid_sf"/>
</dbReference>
<gene>
    <name evidence="10" type="ORF">DI09_25p50</name>
</gene>
<dbReference type="AlphaFoldDB" id="A0A098VSA5"/>
<dbReference type="Proteomes" id="UP000029725">
    <property type="component" value="Unassembled WGS sequence"/>
</dbReference>
<evidence type="ECO:0000313" key="10">
    <source>
        <dbReference type="EMBL" id="KGG51845.1"/>
    </source>
</evidence>
<evidence type="ECO:0000256" key="1">
    <source>
        <dbReference type="ARBA" id="ARBA00004370"/>
    </source>
</evidence>
<dbReference type="Pfam" id="PF00173">
    <property type="entry name" value="Cyt-b5"/>
    <property type="match status" value="1"/>
</dbReference>
<keyword evidence="11" id="KW-1185">Reference proteome</keyword>
<keyword evidence="6 8" id="KW-0472">Membrane</keyword>
<dbReference type="PROSITE" id="PS50255">
    <property type="entry name" value="CYTOCHROME_B5_2"/>
    <property type="match status" value="1"/>
</dbReference>
<keyword evidence="8" id="KW-1133">Transmembrane helix</keyword>
<dbReference type="GO" id="GO:0016020">
    <property type="term" value="C:membrane"/>
    <property type="evidence" value="ECO:0007669"/>
    <property type="project" value="UniProtKB-SubCell"/>
</dbReference>
<dbReference type="PANTHER" id="PTHR19359">
    <property type="entry name" value="CYTOCHROME B5"/>
    <property type="match status" value="1"/>
</dbReference>
<dbReference type="OrthoDB" id="260519at2759"/>
<dbReference type="FunFam" id="3.10.120.10:FF:000002">
    <property type="entry name" value="Cytochrome b5 type B"/>
    <property type="match status" value="1"/>
</dbReference>
<dbReference type="GO" id="GO:0046872">
    <property type="term" value="F:metal ion binding"/>
    <property type="evidence" value="ECO:0007669"/>
    <property type="project" value="UniProtKB-KW"/>
</dbReference>
<dbReference type="EMBL" id="JMKJ01000177">
    <property type="protein sequence ID" value="KGG51845.1"/>
    <property type="molecule type" value="Genomic_DNA"/>
</dbReference>
<dbReference type="PRINTS" id="PR00363">
    <property type="entry name" value="CYTOCHROMEB5"/>
</dbReference>
<dbReference type="SMART" id="SM01117">
    <property type="entry name" value="Cyt-b5"/>
    <property type="match status" value="1"/>
</dbReference>
<keyword evidence="5" id="KW-0408">Iron</keyword>
<dbReference type="Gene3D" id="3.10.120.10">
    <property type="entry name" value="Cytochrome b5-like heme/steroid binding domain"/>
    <property type="match status" value="1"/>
</dbReference>
<sequence>MVHSACGSTEKVYSHLEIEKHNRIDDLWVIVDGIVYDVTTFHLEHPGGKTVIRDYAGQDATEAFEDIGHSSDARERLKSFAIGRLESASPKKRNLGLYYGLCAAVSMFLLAYATHRFLR</sequence>
<dbReference type="InterPro" id="IPR050668">
    <property type="entry name" value="Cytochrome_b5"/>
</dbReference>
<keyword evidence="4" id="KW-0479">Metal-binding</keyword>
<dbReference type="VEuPathDB" id="MicrosporidiaDB:DI09_25p50"/>
<evidence type="ECO:0000256" key="3">
    <source>
        <dbReference type="ARBA" id="ARBA00022692"/>
    </source>
</evidence>
<comment type="similarity">
    <text evidence="7">Belongs to the cytochrome b5 family.</text>
</comment>
<dbReference type="RefSeq" id="XP_013238299.1">
    <property type="nucleotide sequence ID" value="XM_013382845.1"/>
</dbReference>
<evidence type="ECO:0000313" key="11">
    <source>
        <dbReference type="Proteomes" id="UP000029725"/>
    </source>
</evidence>
<proteinExistence type="inferred from homology"/>
<evidence type="ECO:0000256" key="2">
    <source>
        <dbReference type="ARBA" id="ARBA00022617"/>
    </source>
</evidence>
<organism evidence="10 11">
    <name type="scientific">Mitosporidium daphniae</name>
    <dbReference type="NCBI Taxonomy" id="1485682"/>
    <lineage>
        <taxon>Eukaryota</taxon>
        <taxon>Fungi</taxon>
        <taxon>Fungi incertae sedis</taxon>
        <taxon>Microsporidia</taxon>
        <taxon>Mitosporidium</taxon>
    </lineage>
</organism>
<comment type="caution">
    <text evidence="10">The sequence shown here is derived from an EMBL/GenBank/DDBJ whole genome shotgun (WGS) entry which is preliminary data.</text>
</comment>
<accession>A0A098VSA5</accession>
<feature type="transmembrane region" description="Helical" evidence="8">
    <location>
        <begin position="95"/>
        <end position="113"/>
    </location>
</feature>
<evidence type="ECO:0000256" key="5">
    <source>
        <dbReference type="ARBA" id="ARBA00023004"/>
    </source>
</evidence>
<keyword evidence="2" id="KW-0349">Heme</keyword>
<protein>
    <recommendedName>
        <fullName evidence="9">Cytochrome b5 heme-binding domain-containing protein</fullName>
    </recommendedName>
</protein>
<dbReference type="GO" id="GO:0020037">
    <property type="term" value="F:heme binding"/>
    <property type="evidence" value="ECO:0007669"/>
    <property type="project" value="TreeGrafter"/>
</dbReference>
<evidence type="ECO:0000256" key="7">
    <source>
        <dbReference type="ARBA" id="ARBA00038168"/>
    </source>
</evidence>
<name>A0A098VSA5_9MICR</name>
<evidence type="ECO:0000256" key="4">
    <source>
        <dbReference type="ARBA" id="ARBA00022723"/>
    </source>
</evidence>